<name>A0A1H8AE90_9PAST</name>
<dbReference type="Pfam" id="PF04233">
    <property type="entry name" value="Phage_Mu_F"/>
    <property type="match status" value="1"/>
</dbReference>
<dbReference type="OrthoDB" id="8614104at2"/>
<dbReference type="InterPro" id="IPR037178">
    <property type="entry name" value="ColicinD_C_sf"/>
</dbReference>
<evidence type="ECO:0000259" key="1">
    <source>
        <dbReference type="Pfam" id="PF04233"/>
    </source>
</evidence>
<dbReference type="RefSeq" id="WP_090923519.1">
    <property type="nucleotide sequence ID" value="NZ_CP016180.1"/>
</dbReference>
<feature type="domain" description="Phage head morphogenesis" evidence="1">
    <location>
        <begin position="149"/>
        <end position="257"/>
    </location>
</feature>
<dbReference type="InterPro" id="IPR038233">
    <property type="entry name" value="Colicin_D/E5_nuclease"/>
</dbReference>
<dbReference type="NCBIfam" id="TIGR01641">
    <property type="entry name" value="phageSPP1_gp7"/>
    <property type="match status" value="1"/>
</dbReference>
<gene>
    <name evidence="2" type="ORF">SAMN05444853_1452</name>
</gene>
<dbReference type="Gene3D" id="3.10.450.200">
    <property type="match status" value="1"/>
</dbReference>
<sequence length="465" mass="53774">MASQKKTIEQKIAEELTDRKILHFRYDANLRKLVYPKLNKLQKEIVRKLSAVGVETIKKRELNNFLKEVKEIINETYAEINTEQQSELSEFLSVEHEHLSGIYNNAVGYDLINQMPEYKLNALKKAPLIAGTPLQEWWSKQGNDYSRKFQGIVRQGLLNGKQTSEIITELKNVANIQRRNAETLVITAVGKVADTAHEALKDENADLLQGEEHLSTLDTRTSTVCQLRDGKRWSLDKKPVGHSIPYARPPLHPRCRSILQMWFKSWKELGYDDLEELDSGTRASEDGQVKSSMNYEDWLKGKTKAQQDEILGKGKADLWRRNVITFSDMLDQTGRPLTLTELQRKFNPHFIEPVVDTKALKEARFQSSQLKRKFNKHANHLGIDTTRNNPATQKEFQNKIVDFMNSPNIIQRGVYKKRNPPSVVFYDKSTKVAVIFDGNNYFETVLQLEDGTEQYLKYINEEFLW</sequence>
<proteinExistence type="predicted"/>
<dbReference type="GeneID" id="83544511"/>
<dbReference type="GO" id="GO:0004540">
    <property type="term" value="F:RNA nuclease activity"/>
    <property type="evidence" value="ECO:0007669"/>
    <property type="project" value="InterPro"/>
</dbReference>
<dbReference type="EMBL" id="FOBN01000045">
    <property type="protein sequence ID" value="SEM68119.1"/>
    <property type="molecule type" value="Genomic_DNA"/>
</dbReference>
<protein>
    <submittedName>
        <fullName evidence="2">Phage putative head morphogenesis protein, SPP1 gp7 family</fullName>
    </submittedName>
</protein>
<dbReference type="STRING" id="97481.SAMN05444853_1452"/>
<organism evidence="2 3">
    <name type="scientific">Phocoenobacter skyensis</name>
    <dbReference type="NCBI Taxonomy" id="97481"/>
    <lineage>
        <taxon>Bacteria</taxon>
        <taxon>Pseudomonadati</taxon>
        <taxon>Pseudomonadota</taxon>
        <taxon>Gammaproteobacteria</taxon>
        <taxon>Pasteurellales</taxon>
        <taxon>Pasteurellaceae</taxon>
        <taxon>Phocoenobacter</taxon>
    </lineage>
</organism>
<reference evidence="3" key="1">
    <citation type="submission" date="2016-10" db="EMBL/GenBank/DDBJ databases">
        <authorList>
            <person name="Varghese N."/>
            <person name="Submissions S."/>
        </authorList>
    </citation>
    <scope>NUCLEOTIDE SEQUENCE [LARGE SCALE GENOMIC DNA]</scope>
    <source>
        <strain evidence="3">DSM 24204</strain>
    </source>
</reference>
<dbReference type="InterPro" id="IPR006528">
    <property type="entry name" value="Phage_head_morphogenesis_dom"/>
</dbReference>
<dbReference type="Proteomes" id="UP000198883">
    <property type="component" value="Unassembled WGS sequence"/>
</dbReference>
<accession>A0A1H8AE90</accession>
<evidence type="ECO:0000313" key="2">
    <source>
        <dbReference type="EMBL" id="SEM68119.1"/>
    </source>
</evidence>
<evidence type="ECO:0000313" key="3">
    <source>
        <dbReference type="Proteomes" id="UP000198883"/>
    </source>
</evidence>
<dbReference type="SUPFAM" id="SSF102824">
    <property type="entry name" value="Colicin D/E5 nuclease domain"/>
    <property type="match status" value="1"/>
</dbReference>
<dbReference type="AlphaFoldDB" id="A0A1H8AE90"/>